<dbReference type="SUPFAM" id="SSF56228">
    <property type="entry name" value="Aldehyde ferredoxin oxidoreductase, N-terminal domain"/>
    <property type="match status" value="1"/>
</dbReference>
<dbReference type="GO" id="GO:0009055">
    <property type="term" value="F:electron transfer activity"/>
    <property type="evidence" value="ECO:0007669"/>
    <property type="project" value="InterPro"/>
</dbReference>
<dbReference type="STRING" id="342108.amb1488"/>
<keyword evidence="3" id="KW-0004">4Fe-4S</keyword>
<comment type="cofactor">
    <cofactor evidence="1">
        <name>[4Fe-4S] cluster</name>
        <dbReference type="ChEBI" id="CHEBI:49883"/>
    </cofactor>
</comment>
<dbReference type="GO" id="GO:0051539">
    <property type="term" value="F:4 iron, 4 sulfur cluster binding"/>
    <property type="evidence" value="ECO:0007669"/>
    <property type="project" value="UniProtKB-KW"/>
</dbReference>
<name>Q2W783_PARM1</name>
<reference evidence="10 11" key="1">
    <citation type="journal article" date="2005" name="DNA Res.">
        <title>Complete genome sequence of the facultative anaerobic magnetotactic bacterium Magnetospirillum sp. strain AMB-1.</title>
        <authorList>
            <person name="Matsunaga T."/>
            <person name="Okamura Y."/>
            <person name="Fukuda Y."/>
            <person name="Wahyudi A.T."/>
            <person name="Murase Y."/>
            <person name="Takeyama H."/>
        </authorList>
    </citation>
    <scope>NUCLEOTIDE SEQUENCE [LARGE SCALE GENOMIC DNA]</scope>
    <source>
        <strain evidence="11">ATCC 700264 / AMB-1</strain>
    </source>
</reference>
<dbReference type="Proteomes" id="UP000007058">
    <property type="component" value="Chromosome"/>
</dbReference>
<dbReference type="InterPro" id="IPR036503">
    <property type="entry name" value="Ald_Fedxn_OxRdtase_N_sf"/>
</dbReference>
<dbReference type="OrthoDB" id="9763894at2"/>
<dbReference type="PANTHER" id="PTHR30038:SF0">
    <property type="entry name" value="TUNGSTEN-CONTAINING ALDEHYDE FERREDOXIN OXIDOREDUCTASE"/>
    <property type="match status" value="1"/>
</dbReference>
<dbReference type="GO" id="GO:0016625">
    <property type="term" value="F:oxidoreductase activity, acting on the aldehyde or oxo group of donors, iron-sulfur protein as acceptor"/>
    <property type="evidence" value="ECO:0007669"/>
    <property type="project" value="InterPro"/>
</dbReference>
<dbReference type="InterPro" id="IPR036021">
    <property type="entry name" value="Tungsten_al_ferr_oxy-like_C"/>
</dbReference>
<dbReference type="Gene3D" id="1.10.569.10">
    <property type="entry name" value="Aldehyde Ferredoxin Oxidoreductase Protein, subunit A, domain 2"/>
    <property type="match status" value="1"/>
</dbReference>
<evidence type="ECO:0000256" key="6">
    <source>
        <dbReference type="ARBA" id="ARBA00023004"/>
    </source>
</evidence>
<dbReference type="SUPFAM" id="SSF48310">
    <property type="entry name" value="Aldehyde ferredoxin oxidoreductase, C-terminal domains"/>
    <property type="match status" value="1"/>
</dbReference>
<evidence type="ECO:0000256" key="8">
    <source>
        <dbReference type="ARBA" id="ARBA00049934"/>
    </source>
</evidence>
<evidence type="ECO:0000313" key="10">
    <source>
        <dbReference type="EMBL" id="BAE50292.1"/>
    </source>
</evidence>
<dbReference type="GO" id="GO:0046872">
    <property type="term" value="F:metal ion binding"/>
    <property type="evidence" value="ECO:0007669"/>
    <property type="project" value="UniProtKB-KW"/>
</dbReference>
<dbReference type="InterPro" id="IPR013985">
    <property type="entry name" value="Ald_Fedxn_OxRdtase_dom3"/>
</dbReference>
<feature type="domain" description="Aldehyde ferredoxin oxidoreductase N-terminal" evidence="9">
    <location>
        <begin position="1"/>
        <end position="206"/>
    </location>
</feature>
<evidence type="ECO:0000313" key="11">
    <source>
        <dbReference type="Proteomes" id="UP000007058"/>
    </source>
</evidence>
<dbReference type="Gene3D" id="1.10.599.10">
    <property type="entry name" value="Aldehyde Ferredoxin Oxidoreductase Protein, subunit A, domain 3"/>
    <property type="match status" value="1"/>
</dbReference>
<dbReference type="Gene3D" id="3.60.9.10">
    <property type="entry name" value="Aldehyde ferredoxin oxidoreductase, N-terminal domain"/>
    <property type="match status" value="1"/>
</dbReference>
<protein>
    <submittedName>
        <fullName evidence="10">Tungsten-containing aldehyde ferredoxin oxidoreductase</fullName>
    </submittedName>
</protein>
<evidence type="ECO:0000256" key="4">
    <source>
        <dbReference type="ARBA" id="ARBA00022723"/>
    </source>
</evidence>
<dbReference type="KEGG" id="mag:amb1488"/>
<dbReference type="InterPro" id="IPR001203">
    <property type="entry name" value="OxRdtase_Ald_Fedxn_C"/>
</dbReference>
<dbReference type="SMART" id="SM00790">
    <property type="entry name" value="AFOR_N"/>
    <property type="match status" value="1"/>
</dbReference>
<comment type="similarity">
    <text evidence="2">Belongs to the AOR/FOR family.</text>
</comment>
<dbReference type="Pfam" id="PF02730">
    <property type="entry name" value="AFOR_N"/>
    <property type="match status" value="1"/>
</dbReference>
<keyword evidence="6" id="KW-0408">Iron</keyword>
<gene>
    <name evidence="10" type="ordered locus">amb1488</name>
</gene>
<sequence length="569" mass="60492">MRTHLHVDLTSRTITKAEIRGDDLARAGRYLIARTLLESGVARVDPLGPDNPLIFSAGPYAGTNLSNANRLSVGCKSPLTGGIKEANTGGTFAVALGQLALAGLTLHGCCDEWVVIRITKEGDITFTSAEPYLGKGTFEVAAMLHEAYGKKVSIAQCGPVGERLGLLGGISFSDREGRPARLAARGGVGAVMGSKKVKAIVVDLTKIPELHDRAKVMASTKDYAAKLSEQAPVKAMKERGTAMVGDFTNYVGGMPVRNFSAGQLVDPKVEPLKVGGDYIRERNMGRGGNPSHACMPGCVIQCSNEYVDENGKELVSPLEYETLGLLGTNCGLDDPDDIARLNYICNDLGIDTIETGATMGVLMEAGQGAFGDVGFVAQALADIGAGNERGRLLAQGTARVGEHYGVRRVPVIKKQAISAYDPRVIEVTGVSMMTTAQGADHTTGNLPMMDTKDKSVAEVVEASITAQINAAIADSLGLCVFGRSVTDTNRQLLAEAVNACHGTSIDPEFFLEIGRETLRLEHRFNQEAGFLTADDELPRFFLDEALPPTNKVARFHAEEVGRHMAGLFG</sequence>
<dbReference type="Pfam" id="PF01314">
    <property type="entry name" value="AFOR_C"/>
    <property type="match status" value="1"/>
</dbReference>
<evidence type="ECO:0000256" key="1">
    <source>
        <dbReference type="ARBA" id="ARBA00001966"/>
    </source>
</evidence>
<dbReference type="InterPro" id="IPR013983">
    <property type="entry name" value="Ald_Fedxn_OxRdtase_N"/>
</dbReference>
<keyword evidence="5" id="KW-0560">Oxidoreductase</keyword>
<keyword evidence="7" id="KW-0411">Iron-sulfur</keyword>
<dbReference type="InterPro" id="IPR051919">
    <property type="entry name" value="W-dependent_AOR"/>
</dbReference>
<dbReference type="HOGENOM" id="CLU_020364_1_0_5"/>
<evidence type="ECO:0000256" key="3">
    <source>
        <dbReference type="ARBA" id="ARBA00022485"/>
    </source>
</evidence>
<evidence type="ECO:0000256" key="2">
    <source>
        <dbReference type="ARBA" id="ARBA00011032"/>
    </source>
</evidence>
<evidence type="ECO:0000259" key="9">
    <source>
        <dbReference type="SMART" id="SM00790"/>
    </source>
</evidence>
<accession>Q2W783</accession>
<proteinExistence type="inferred from homology"/>
<dbReference type="PANTHER" id="PTHR30038">
    <property type="entry name" value="ALDEHYDE FERREDOXIN OXIDOREDUCTASE"/>
    <property type="match status" value="1"/>
</dbReference>
<dbReference type="RefSeq" id="WP_011383898.1">
    <property type="nucleotide sequence ID" value="NC_007626.1"/>
</dbReference>
<dbReference type="AlphaFoldDB" id="Q2W783"/>
<organism evidence="10 11">
    <name type="scientific">Paramagnetospirillum magneticum (strain ATCC 700264 / AMB-1)</name>
    <name type="common">Magnetospirillum magneticum</name>
    <dbReference type="NCBI Taxonomy" id="342108"/>
    <lineage>
        <taxon>Bacteria</taxon>
        <taxon>Pseudomonadati</taxon>
        <taxon>Pseudomonadota</taxon>
        <taxon>Alphaproteobacteria</taxon>
        <taxon>Rhodospirillales</taxon>
        <taxon>Magnetospirillaceae</taxon>
        <taxon>Paramagnetospirillum</taxon>
    </lineage>
</organism>
<dbReference type="InterPro" id="IPR013984">
    <property type="entry name" value="Ald_Fedxn_OxRdtase_dom2"/>
</dbReference>
<comment type="cofactor">
    <cofactor evidence="8">
        <name>tungstopterin</name>
        <dbReference type="ChEBI" id="CHEBI:30402"/>
    </cofactor>
</comment>
<evidence type="ECO:0000256" key="5">
    <source>
        <dbReference type="ARBA" id="ARBA00023002"/>
    </source>
</evidence>
<keyword evidence="11" id="KW-1185">Reference proteome</keyword>
<keyword evidence="4" id="KW-0479">Metal-binding</keyword>
<dbReference type="EMBL" id="AP007255">
    <property type="protein sequence ID" value="BAE50292.1"/>
    <property type="molecule type" value="Genomic_DNA"/>
</dbReference>
<evidence type="ECO:0000256" key="7">
    <source>
        <dbReference type="ARBA" id="ARBA00023014"/>
    </source>
</evidence>